<dbReference type="Pfam" id="PF00626">
    <property type="entry name" value="Gelsolin"/>
    <property type="match status" value="3"/>
</dbReference>
<accession>A0A7F5QWH7</accession>
<name>A0A7F5QWH7_AGRPL</name>
<evidence type="ECO:0000256" key="1">
    <source>
        <dbReference type="ARBA" id="ARBA00008418"/>
    </source>
</evidence>
<dbReference type="InterPro" id="IPR057226">
    <property type="entry name" value="DUF7904"/>
</dbReference>
<dbReference type="InterPro" id="IPR007122">
    <property type="entry name" value="Villin/Gelsolin"/>
</dbReference>
<dbReference type="CTD" id="35058"/>
<comment type="similarity">
    <text evidence="1">Belongs to the villin/gelsolin family.</text>
</comment>
<proteinExistence type="inferred from homology"/>
<feature type="domain" description="HP" evidence="3">
    <location>
        <begin position="892"/>
        <end position="957"/>
    </location>
</feature>
<dbReference type="PROSITE" id="PS51089">
    <property type="entry name" value="HP"/>
    <property type="match status" value="1"/>
</dbReference>
<evidence type="ECO:0000313" key="4">
    <source>
        <dbReference type="Proteomes" id="UP000192223"/>
    </source>
</evidence>
<dbReference type="GO" id="GO:0015629">
    <property type="term" value="C:actin cytoskeleton"/>
    <property type="evidence" value="ECO:0007669"/>
    <property type="project" value="TreeGrafter"/>
</dbReference>
<dbReference type="Pfam" id="PF02209">
    <property type="entry name" value="VHP"/>
    <property type="match status" value="1"/>
</dbReference>
<dbReference type="Pfam" id="PF25480">
    <property type="entry name" value="DUF7904"/>
    <property type="match status" value="1"/>
</dbReference>
<dbReference type="InParanoid" id="A0A7F5QWH7"/>
<evidence type="ECO:0000259" key="3">
    <source>
        <dbReference type="PROSITE" id="PS51089"/>
    </source>
</evidence>
<dbReference type="RefSeq" id="XP_025829480.1">
    <property type="nucleotide sequence ID" value="XM_025973695.1"/>
</dbReference>
<feature type="region of interest" description="Disordered" evidence="2">
    <location>
        <begin position="1"/>
        <end position="56"/>
    </location>
</feature>
<dbReference type="InterPro" id="IPR003128">
    <property type="entry name" value="Villin_headpiece"/>
</dbReference>
<dbReference type="PANTHER" id="PTHR11977:SF137">
    <property type="entry name" value="VILLIN-LIKE PROTEIN QUAIL"/>
    <property type="match status" value="1"/>
</dbReference>
<dbReference type="PRINTS" id="PR00597">
    <property type="entry name" value="GELSOLIN"/>
</dbReference>
<dbReference type="CDD" id="cd11288">
    <property type="entry name" value="gelsolin_S5_like"/>
    <property type="match status" value="1"/>
</dbReference>
<dbReference type="KEGG" id="apln:108736898"/>
<dbReference type="GeneID" id="108736898"/>
<dbReference type="OrthoDB" id="6375767at2759"/>
<dbReference type="InterPro" id="IPR029006">
    <property type="entry name" value="ADF-H/Gelsolin-like_dom_sf"/>
</dbReference>
<dbReference type="Proteomes" id="UP000192223">
    <property type="component" value="Unplaced"/>
</dbReference>
<dbReference type="SMART" id="SM00262">
    <property type="entry name" value="GEL"/>
    <property type="match status" value="6"/>
</dbReference>
<organism evidence="4 5">
    <name type="scientific">Agrilus planipennis</name>
    <name type="common">Emerald ash borer</name>
    <name type="synonym">Agrilus marcopoli</name>
    <dbReference type="NCBI Taxonomy" id="224129"/>
    <lineage>
        <taxon>Eukaryota</taxon>
        <taxon>Metazoa</taxon>
        <taxon>Ecdysozoa</taxon>
        <taxon>Arthropoda</taxon>
        <taxon>Hexapoda</taxon>
        <taxon>Insecta</taxon>
        <taxon>Pterygota</taxon>
        <taxon>Neoptera</taxon>
        <taxon>Endopterygota</taxon>
        <taxon>Coleoptera</taxon>
        <taxon>Polyphaga</taxon>
        <taxon>Elateriformia</taxon>
        <taxon>Buprestoidea</taxon>
        <taxon>Buprestidae</taxon>
        <taxon>Agrilinae</taxon>
        <taxon>Agrilus</taxon>
    </lineage>
</organism>
<dbReference type="InterPro" id="IPR036886">
    <property type="entry name" value="Villin_headpiece_dom_sf"/>
</dbReference>
<evidence type="ECO:0000313" key="5">
    <source>
        <dbReference type="RefSeq" id="XP_025829480.1"/>
    </source>
</evidence>
<dbReference type="PANTHER" id="PTHR11977">
    <property type="entry name" value="VILLIN"/>
    <property type="match status" value="1"/>
</dbReference>
<dbReference type="GO" id="GO:0008154">
    <property type="term" value="P:actin polymerization or depolymerization"/>
    <property type="evidence" value="ECO:0007669"/>
    <property type="project" value="TreeGrafter"/>
</dbReference>
<keyword evidence="4" id="KW-1185">Reference proteome</keyword>
<dbReference type="SUPFAM" id="SSF47050">
    <property type="entry name" value="VHP, Villin headpiece domain"/>
    <property type="match status" value="1"/>
</dbReference>
<dbReference type="InterPro" id="IPR007123">
    <property type="entry name" value="Gelsolin-like_dom"/>
</dbReference>
<dbReference type="GO" id="GO:0051015">
    <property type="term" value="F:actin filament binding"/>
    <property type="evidence" value="ECO:0007669"/>
    <property type="project" value="InterPro"/>
</dbReference>
<protein>
    <submittedName>
        <fullName evidence="5">Advillin isoform X1</fullName>
    </submittedName>
</protein>
<dbReference type="SUPFAM" id="SSF55753">
    <property type="entry name" value="Actin depolymerizing proteins"/>
    <property type="match status" value="6"/>
</dbReference>
<dbReference type="Gene3D" id="3.40.20.10">
    <property type="entry name" value="Severin"/>
    <property type="match status" value="6"/>
</dbReference>
<dbReference type="Gene3D" id="1.10.950.10">
    <property type="entry name" value="Villin headpiece domain"/>
    <property type="match status" value="1"/>
</dbReference>
<dbReference type="AlphaFoldDB" id="A0A7F5QWH7"/>
<dbReference type="SMART" id="SM00153">
    <property type="entry name" value="VHP"/>
    <property type="match status" value="1"/>
</dbReference>
<feature type="region of interest" description="Disordered" evidence="2">
    <location>
        <begin position="871"/>
        <end position="892"/>
    </location>
</feature>
<dbReference type="GO" id="GO:0005737">
    <property type="term" value="C:cytoplasm"/>
    <property type="evidence" value="ECO:0007669"/>
    <property type="project" value="TreeGrafter"/>
</dbReference>
<dbReference type="CDD" id="cd11292">
    <property type="entry name" value="gelsolin_S3_like"/>
    <property type="match status" value="1"/>
</dbReference>
<gene>
    <name evidence="5" type="primary">LOC108736898</name>
</gene>
<feature type="compositionally biased region" description="Polar residues" evidence="2">
    <location>
        <begin position="31"/>
        <end position="56"/>
    </location>
</feature>
<sequence length="957" mass="109688">MTKSFVQRVMEPPNDQTGGKSDRKSDDEDCNQPSCFKTSADETPTNDTVSGKTTENSESMYNTVILNGTDDAEALAEIKDNFEPLNLDENFRKCNKNMGINKELSQFDLSQDCSISVCAIVKTLSERFSTDDGFSSTNGTVDTAFKLIKPNTTGFHIWKIESTKVVSLPKDQYGIFYDTNAYIVYAASEYGQRCGTDSVDREVHKGTIECHIHFWLGVSATSEKSGIAAYKTVELDAFIGGISTQHREFQEHESPRFKSYFKNGMRILKHPYEGELNQNSDTRLFKIKCNALIELERVSWDLMNSETVYALNTVNHLFLWIGRSSNAVDKIHSIKIANQLRTEKKCYHIVFVDDGYEQTLDEKVKGDFNKHLPLSKRTVQPHEPAECKDKDKTHAKHPLRTYKCTDNNGRYRVAEVKTGPLNQSDLDTNDVYILDHGRYGIWVWVGKKAKEREKAEALRNARGFVKKKNYPNYTRVTRVLDGNEPSEFKFLFSQWRDKNDHTEKTMTKLIGTNVDVDLLQERTSLAAECQLLDDGAGTIKAWRVKKRDLVQITKENQGIFVSDGAYIVVYAYNNKRRGCKDLIIYTWMGNEANQEDIEGAFINKDEINRELGGSAVLVTITENNEPPHFLQIFQGKMLILKTPSANGDGRSSPLCNTYLLQVFGSTKYTSKAVQVPMASSSLDSNYCYILKQLKNVYIWCGIYSTGDQREMAKGFAGKSFEIVLEKKETETFWEILGGSSLYKTEKISTDVYSCRPAKLYRCYWDSLPLKAEEIFNFTQSDLLSEHVLLLDAYSAVFLWLGKLSSKRKDTFYMKNILEHLKQEGTYRNINIPIIQVLQGNEPIIFTGFFKTWNDSFWDEYKGFDKLREEIESDEKSPQKPKLSPRAPSDKKFDQYPKYSVETLKLPNEKIPDDVDLSRKELHLTHDDFVEIFRMNYDNFSSLPKWKQQELKKGVGLF</sequence>
<evidence type="ECO:0000256" key="2">
    <source>
        <dbReference type="SAM" id="MobiDB-lite"/>
    </source>
</evidence>
<reference evidence="5" key="1">
    <citation type="submission" date="2025-08" db="UniProtKB">
        <authorList>
            <consortium name="RefSeq"/>
        </authorList>
    </citation>
    <scope>IDENTIFICATION</scope>
    <source>
        <tissue evidence="5">Entire body</tissue>
    </source>
</reference>